<evidence type="ECO:0008006" key="3">
    <source>
        <dbReference type="Google" id="ProtNLM"/>
    </source>
</evidence>
<accession>A0A484I8D8</accession>
<protein>
    <recommendedName>
        <fullName evidence="3">DUF309 domain-containing protein</fullName>
    </recommendedName>
</protein>
<name>A0A484I8D8_9ARCH</name>
<dbReference type="KEGG" id="nfn:NFRAN_0740"/>
<evidence type="ECO:0000313" key="2">
    <source>
        <dbReference type="Proteomes" id="UP000294299"/>
    </source>
</evidence>
<reference evidence="1 2" key="1">
    <citation type="submission" date="2019-02" db="EMBL/GenBank/DDBJ databases">
        <authorList>
            <person name="Lehtovirta-Morley E L."/>
        </authorList>
    </citation>
    <scope>NUCLEOTIDE SEQUENCE [LARGE SCALE GENOMIC DNA]</scope>
    <source>
        <strain evidence="1">NFRAN1</strain>
    </source>
</reference>
<dbReference type="AlphaFoldDB" id="A0A484I8D8"/>
<dbReference type="InterPro" id="IPR023203">
    <property type="entry name" value="TTHA0068_sf"/>
</dbReference>
<evidence type="ECO:0000313" key="1">
    <source>
        <dbReference type="EMBL" id="VFJ13062.1"/>
    </source>
</evidence>
<proteinExistence type="predicted"/>
<dbReference type="Pfam" id="PF03745">
    <property type="entry name" value="DUF309"/>
    <property type="match status" value="1"/>
</dbReference>
<gene>
    <name evidence="1" type="ORF">NFRAN_0740</name>
</gene>
<sequence>MKKRYLFYLKKKDEGYEPKKAKDILQKLRNLVEPHSNKEELRDIRISRYFIELDVGSDENAYFIGINEAFVSALSQVDSVLLIDEITEEKENRSIEETLYSAVFLFNMERFWKSHEVLEAIWRTASGSNKKFLNGFILVDAAYVHLQKGEDDIYFSILGRSIEKLSGAPEYLFNVNLKLLLENVEKILSEKRAFYFKIMIK</sequence>
<dbReference type="Gene3D" id="1.10.3450.10">
    <property type="entry name" value="TTHA0068-like"/>
    <property type="match status" value="1"/>
</dbReference>
<dbReference type="SUPFAM" id="SSF140663">
    <property type="entry name" value="TTHA0068-like"/>
    <property type="match status" value="1"/>
</dbReference>
<dbReference type="Proteomes" id="UP000294299">
    <property type="component" value="Chromosome NFRAN"/>
</dbReference>
<organism evidence="1 2">
    <name type="scientific">Candidatus Nitrosocosmicus franklandianus</name>
    <dbReference type="NCBI Taxonomy" id="1798806"/>
    <lineage>
        <taxon>Archaea</taxon>
        <taxon>Nitrososphaerota</taxon>
        <taxon>Nitrososphaeria</taxon>
        <taxon>Nitrososphaerales</taxon>
        <taxon>Nitrososphaeraceae</taxon>
        <taxon>Candidatus Nitrosocosmicus</taxon>
    </lineage>
</organism>
<dbReference type="EMBL" id="LR216287">
    <property type="protein sequence ID" value="VFJ13062.1"/>
    <property type="molecule type" value="Genomic_DNA"/>
</dbReference>
<dbReference type="InterPro" id="IPR005500">
    <property type="entry name" value="DUF309"/>
</dbReference>
<keyword evidence="2" id="KW-1185">Reference proteome</keyword>